<dbReference type="PANTHER" id="PTHR44757">
    <property type="entry name" value="DIGUANYLATE CYCLASE DGCP"/>
    <property type="match status" value="1"/>
</dbReference>
<feature type="domain" description="PAC" evidence="4">
    <location>
        <begin position="262"/>
        <end position="315"/>
    </location>
</feature>
<gene>
    <name evidence="7" type="ORF">CXB77_07945</name>
</gene>
<evidence type="ECO:0000256" key="2">
    <source>
        <dbReference type="ARBA" id="ARBA00022636"/>
    </source>
</evidence>
<dbReference type="AlphaFoldDB" id="A0A2S7XTF1"/>
<dbReference type="PANTHER" id="PTHR44757:SF2">
    <property type="entry name" value="BIOFILM ARCHITECTURE MAINTENANCE PROTEIN MBAA"/>
    <property type="match status" value="1"/>
</dbReference>
<dbReference type="InterPro" id="IPR029787">
    <property type="entry name" value="Nucleotide_cyclase"/>
</dbReference>
<dbReference type="Pfam" id="PF00989">
    <property type="entry name" value="PAS"/>
    <property type="match status" value="1"/>
</dbReference>
<feature type="domain" description="EAL" evidence="5">
    <location>
        <begin position="611"/>
        <end position="869"/>
    </location>
</feature>
<dbReference type="Pfam" id="PF00990">
    <property type="entry name" value="GGDEF"/>
    <property type="match status" value="1"/>
</dbReference>
<dbReference type="InterPro" id="IPR000160">
    <property type="entry name" value="GGDEF_dom"/>
</dbReference>
<feature type="domain" description="PAS" evidence="3">
    <location>
        <begin position="312"/>
        <end position="382"/>
    </location>
</feature>
<dbReference type="GO" id="GO:0006355">
    <property type="term" value="P:regulation of DNA-templated transcription"/>
    <property type="evidence" value="ECO:0007669"/>
    <property type="project" value="InterPro"/>
</dbReference>
<dbReference type="CDD" id="cd01949">
    <property type="entry name" value="GGDEF"/>
    <property type="match status" value="1"/>
</dbReference>
<dbReference type="NCBIfam" id="TIGR00254">
    <property type="entry name" value="GGDEF"/>
    <property type="match status" value="1"/>
</dbReference>
<evidence type="ECO:0000259" key="5">
    <source>
        <dbReference type="PROSITE" id="PS50883"/>
    </source>
</evidence>
<dbReference type="Gene3D" id="3.30.450.20">
    <property type="entry name" value="PAS domain"/>
    <property type="match status" value="3"/>
</dbReference>
<sequence length="871" mass="98097">MKISKTLVESTRLREQARRILRDHSFDSALTEFKRGEFSLDMLLEELHIYHAELLIQQEALHESQEANELSLARFIRLYENLPLPTLLVSWQGRVKEANSAATSLLKLNRQLFSHLANPHHVPVLENAFQQARTTGKAECTEISLHSAKHGTVIADLMLIRLPGPVGEDAEFVCTIVDQTERIGREARYQQLTAIMSDVAYSCIELGDGKFKIDWMTGSVESLIGYSLNEVLAHGCWSFLVIPEDMEIFNVQVLQLKPGETKTCELRLRNQDGSLRWVRTTNECVFDFSKTPARRLYGGLVNITEQHQHATKIQRLALVVEQSPSIVLITDLEGNIEYVNQCFCETTGYSREDVFGKSVNLLRNESTPAVMEAEMWKLLRNGQSWRGEFQNRKKSGEIYWEQALITPLRNEDHLISHFVKLAEDVSEKRLLSAQLSYITHYDPLTGLPNRTLMRERVTQALILAAREHHRLALLSIDIDNLKFINDSLGHETGDRLLQAVAQRLRMLLREEDMLARLGGDNFVLLIGQVRQVRDTAGLAERIQAALDEPILLGENQMHITASVGIALYPEDAETTDMLINHADTALHIAKADGRHTYRFYTATLNQQLLEQFQVEQALRLAIERQELVLYYQPRVNIATGAILSLEALVRWNHPEWGLVQPGRFIPIAEATGLILQIGPLVLRQACEQIKLWRAEGVPVVPVAVNLSANELYQDNLAQRIQTIVHDTGVTPADLEFEVTESAAMHSIEKAVMILSALREQGFSLSLDDFGTGYASLSYLNRLPVQALKIDRSFLAEINSAEDALTQSVTIVKAIIGLGANLGLHIIAEGVETKEQRDFLINHHCFVAQGYLFAKPLPVDVITPLLRTGNVL</sequence>
<dbReference type="SMART" id="SM00267">
    <property type="entry name" value="GGDEF"/>
    <property type="match status" value="1"/>
</dbReference>
<dbReference type="PROSITE" id="PS50883">
    <property type="entry name" value="EAL"/>
    <property type="match status" value="1"/>
</dbReference>
<dbReference type="Gene3D" id="3.20.20.450">
    <property type="entry name" value="EAL domain"/>
    <property type="match status" value="1"/>
</dbReference>
<keyword evidence="2" id="KW-0973">c-di-GMP</keyword>
<dbReference type="RefSeq" id="WP_105073449.1">
    <property type="nucleotide sequence ID" value="NZ_PPGH01000034.1"/>
</dbReference>
<dbReference type="Pfam" id="PF08447">
    <property type="entry name" value="PAS_3"/>
    <property type="match status" value="1"/>
</dbReference>
<dbReference type="InterPro" id="IPR013655">
    <property type="entry name" value="PAS_fold_3"/>
</dbReference>
<feature type="domain" description="PAC" evidence="4">
    <location>
        <begin position="385"/>
        <end position="437"/>
    </location>
</feature>
<reference evidence="7 8" key="1">
    <citation type="submission" date="2018-01" db="EMBL/GenBank/DDBJ databases">
        <title>The complete genome sequence of Chromatium okenii LaCa, a purple sulfur bacterium with a turbulent life.</title>
        <authorList>
            <person name="Luedin S.M."/>
            <person name="Liechti N."/>
            <person name="Storelli N."/>
            <person name="Danza F."/>
            <person name="Wittwer M."/>
            <person name="Pothier J.F."/>
            <person name="Tonolla M.A."/>
        </authorList>
    </citation>
    <scope>NUCLEOTIDE SEQUENCE [LARGE SCALE GENOMIC DNA]</scope>
    <source>
        <strain evidence="7 8">LaCa</strain>
    </source>
</reference>
<dbReference type="Proteomes" id="UP000239936">
    <property type="component" value="Unassembled WGS sequence"/>
</dbReference>
<dbReference type="OrthoDB" id="8553030at2"/>
<dbReference type="InterPro" id="IPR035965">
    <property type="entry name" value="PAS-like_dom_sf"/>
</dbReference>
<dbReference type="CDD" id="cd00130">
    <property type="entry name" value="PAS"/>
    <property type="match status" value="2"/>
</dbReference>
<dbReference type="InterPro" id="IPR001633">
    <property type="entry name" value="EAL_dom"/>
</dbReference>
<dbReference type="SUPFAM" id="SSF141868">
    <property type="entry name" value="EAL domain-like"/>
    <property type="match status" value="1"/>
</dbReference>
<dbReference type="SUPFAM" id="SSF55785">
    <property type="entry name" value="PYP-like sensor domain (PAS domain)"/>
    <property type="match status" value="3"/>
</dbReference>
<dbReference type="InterPro" id="IPR052155">
    <property type="entry name" value="Biofilm_reg_signaling"/>
</dbReference>
<feature type="domain" description="GGDEF" evidence="6">
    <location>
        <begin position="469"/>
        <end position="602"/>
    </location>
</feature>
<dbReference type="Pfam" id="PF00563">
    <property type="entry name" value="EAL"/>
    <property type="match status" value="1"/>
</dbReference>
<keyword evidence="8" id="KW-1185">Reference proteome</keyword>
<evidence type="ECO:0000259" key="3">
    <source>
        <dbReference type="PROSITE" id="PS50112"/>
    </source>
</evidence>
<evidence type="ECO:0000256" key="1">
    <source>
        <dbReference type="ARBA" id="ARBA00012282"/>
    </source>
</evidence>
<evidence type="ECO:0000259" key="6">
    <source>
        <dbReference type="PROSITE" id="PS50887"/>
    </source>
</evidence>
<dbReference type="PROSITE" id="PS50887">
    <property type="entry name" value="GGDEF"/>
    <property type="match status" value="1"/>
</dbReference>
<dbReference type="InterPro" id="IPR000700">
    <property type="entry name" value="PAS-assoc_C"/>
</dbReference>
<dbReference type="FunFam" id="3.20.20.450:FF:000001">
    <property type="entry name" value="Cyclic di-GMP phosphodiesterase yahA"/>
    <property type="match status" value="1"/>
</dbReference>
<dbReference type="PROSITE" id="PS50112">
    <property type="entry name" value="PAS"/>
    <property type="match status" value="1"/>
</dbReference>
<protein>
    <recommendedName>
        <fullName evidence="1">cyclic-guanylate-specific phosphodiesterase</fullName>
        <ecNumber evidence="1">3.1.4.52</ecNumber>
    </recommendedName>
</protein>
<dbReference type="GO" id="GO:0071111">
    <property type="term" value="F:cyclic-guanylate-specific phosphodiesterase activity"/>
    <property type="evidence" value="ECO:0007669"/>
    <property type="project" value="UniProtKB-EC"/>
</dbReference>
<evidence type="ECO:0000313" key="7">
    <source>
        <dbReference type="EMBL" id="PQJ96692.1"/>
    </source>
</evidence>
<evidence type="ECO:0000259" key="4">
    <source>
        <dbReference type="PROSITE" id="PS50113"/>
    </source>
</evidence>
<dbReference type="Gene3D" id="3.30.70.270">
    <property type="match status" value="1"/>
</dbReference>
<dbReference type="SMART" id="SM00052">
    <property type="entry name" value="EAL"/>
    <property type="match status" value="1"/>
</dbReference>
<dbReference type="SMART" id="SM00091">
    <property type="entry name" value="PAS"/>
    <property type="match status" value="3"/>
</dbReference>
<dbReference type="EMBL" id="PPGH01000034">
    <property type="protein sequence ID" value="PQJ96692.1"/>
    <property type="molecule type" value="Genomic_DNA"/>
</dbReference>
<organism evidence="7 8">
    <name type="scientific">Chromatium okenii</name>
    <dbReference type="NCBI Taxonomy" id="61644"/>
    <lineage>
        <taxon>Bacteria</taxon>
        <taxon>Pseudomonadati</taxon>
        <taxon>Pseudomonadota</taxon>
        <taxon>Gammaproteobacteria</taxon>
        <taxon>Chromatiales</taxon>
        <taxon>Chromatiaceae</taxon>
        <taxon>Chromatium</taxon>
    </lineage>
</organism>
<dbReference type="InterPro" id="IPR013767">
    <property type="entry name" value="PAS_fold"/>
</dbReference>
<dbReference type="InterPro" id="IPR035919">
    <property type="entry name" value="EAL_sf"/>
</dbReference>
<dbReference type="InterPro" id="IPR000014">
    <property type="entry name" value="PAS"/>
</dbReference>
<dbReference type="SUPFAM" id="SSF55073">
    <property type="entry name" value="Nucleotide cyclase"/>
    <property type="match status" value="1"/>
</dbReference>
<dbReference type="CDD" id="cd01948">
    <property type="entry name" value="EAL"/>
    <property type="match status" value="1"/>
</dbReference>
<dbReference type="InterPro" id="IPR043128">
    <property type="entry name" value="Rev_trsase/Diguanyl_cyclase"/>
</dbReference>
<dbReference type="InterPro" id="IPR001610">
    <property type="entry name" value="PAC"/>
</dbReference>
<dbReference type="EC" id="3.1.4.52" evidence="1"/>
<name>A0A2S7XTF1_9GAMM</name>
<dbReference type="SMART" id="SM00086">
    <property type="entry name" value="PAC"/>
    <property type="match status" value="2"/>
</dbReference>
<dbReference type="NCBIfam" id="TIGR00229">
    <property type="entry name" value="sensory_box"/>
    <property type="match status" value="1"/>
</dbReference>
<dbReference type="PROSITE" id="PS50113">
    <property type="entry name" value="PAC"/>
    <property type="match status" value="2"/>
</dbReference>
<evidence type="ECO:0000313" key="8">
    <source>
        <dbReference type="Proteomes" id="UP000239936"/>
    </source>
</evidence>
<accession>A0A2S7XTF1</accession>
<comment type="caution">
    <text evidence="7">The sequence shown here is derived from an EMBL/GenBank/DDBJ whole genome shotgun (WGS) entry which is preliminary data.</text>
</comment>
<proteinExistence type="predicted"/>